<dbReference type="PANTHER" id="PTHR23501:SF191">
    <property type="entry name" value="VACUOLAR BASIC AMINO ACID TRANSPORTER 4"/>
    <property type="match status" value="1"/>
</dbReference>
<dbReference type="Gene3D" id="1.20.1250.20">
    <property type="entry name" value="MFS general substrate transporter like domains"/>
    <property type="match status" value="1"/>
</dbReference>
<dbReference type="PROSITE" id="PS50850">
    <property type="entry name" value="MFS"/>
    <property type="match status" value="1"/>
</dbReference>
<proteinExistence type="predicted"/>
<evidence type="ECO:0000256" key="1">
    <source>
        <dbReference type="ARBA" id="ARBA00004127"/>
    </source>
</evidence>
<feature type="transmembrane region" description="Helical" evidence="6">
    <location>
        <begin position="12"/>
        <end position="29"/>
    </location>
</feature>
<dbReference type="EMBL" id="BMYK01000031">
    <property type="protein sequence ID" value="GHD00148.1"/>
    <property type="molecule type" value="Genomic_DNA"/>
</dbReference>
<feature type="transmembrane region" description="Helical" evidence="6">
    <location>
        <begin position="60"/>
        <end position="77"/>
    </location>
</feature>
<feature type="transmembrane region" description="Helical" evidence="6">
    <location>
        <begin position="173"/>
        <end position="193"/>
    </location>
</feature>
<keyword evidence="3 6" id="KW-0812">Transmembrane</keyword>
<feature type="transmembrane region" description="Helical" evidence="6">
    <location>
        <begin position="362"/>
        <end position="380"/>
    </location>
</feature>
<feature type="transmembrane region" description="Helical" evidence="6">
    <location>
        <begin position="293"/>
        <end position="310"/>
    </location>
</feature>
<evidence type="ECO:0000256" key="3">
    <source>
        <dbReference type="ARBA" id="ARBA00022692"/>
    </source>
</evidence>
<reference evidence="9" key="1">
    <citation type="journal article" date="2019" name="Int. J. Syst. Evol. Microbiol.">
        <title>The Global Catalogue of Microorganisms (GCM) 10K type strain sequencing project: providing services to taxonomists for standard genome sequencing and annotation.</title>
        <authorList>
            <consortium name="The Broad Institute Genomics Platform"/>
            <consortium name="The Broad Institute Genome Sequencing Center for Infectious Disease"/>
            <person name="Wu L."/>
            <person name="Ma J."/>
        </authorList>
    </citation>
    <scope>NUCLEOTIDE SEQUENCE [LARGE SCALE GENOMIC DNA]</scope>
    <source>
        <strain evidence="9">KCTC 23314</strain>
    </source>
</reference>
<evidence type="ECO:0000256" key="6">
    <source>
        <dbReference type="SAM" id="Phobius"/>
    </source>
</evidence>
<dbReference type="SUPFAM" id="SSF103473">
    <property type="entry name" value="MFS general substrate transporter"/>
    <property type="match status" value="1"/>
</dbReference>
<feature type="domain" description="Major facilitator superfamily (MFS) profile" evidence="7">
    <location>
        <begin position="19"/>
        <end position="415"/>
    </location>
</feature>
<feature type="transmembrane region" description="Helical" evidence="6">
    <location>
        <begin position="142"/>
        <end position="167"/>
    </location>
</feature>
<dbReference type="RefSeq" id="WP_189690300.1">
    <property type="nucleotide sequence ID" value="NZ_BMYK01000031.1"/>
</dbReference>
<name>A0ABQ3GC93_9BURK</name>
<gene>
    <name evidence="8" type="ORF">GCM10007320_57310</name>
</gene>
<keyword evidence="9" id="KW-1185">Reference proteome</keyword>
<dbReference type="InterPro" id="IPR020846">
    <property type="entry name" value="MFS_dom"/>
</dbReference>
<keyword evidence="5 6" id="KW-0472">Membrane</keyword>
<feature type="transmembrane region" description="Helical" evidence="6">
    <location>
        <begin position="264"/>
        <end position="281"/>
    </location>
</feature>
<dbReference type="InterPro" id="IPR036259">
    <property type="entry name" value="MFS_trans_sf"/>
</dbReference>
<accession>A0ABQ3GC93</accession>
<organism evidence="8 9">
    <name type="scientific">Pseudorhodoferax aquiterrae</name>
    <dbReference type="NCBI Taxonomy" id="747304"/>
    <lineage>
        <taxon>Bacteria</taxon>
        <taxon>Pseudomonadati</taxon>
        <taxon>Pseudomonadota</taxon>
        <taxon>Betaproteobacteria</taxon>
        <taxon>Burkholderiales</taxon>
        <taxon>Comamonadaceae</taxon>
    </lineage>
</organism>
<feature type="transmembrane region" description="Helical" evidence="6">
    <location>
        <begin position="226"/>
        <end position="244"/>
    </location>
</feature>
<evidence type="ECO:0000256" key="4">
    <source>
        <dbReference type="ARBA" id="ARBA00022989"/>
    </source>
</evidence>
<dbReference type="PANTHER" id="PTHR23501">
    <property type="entry name" value="MAJOR FACILITATOR SUPERFAMILY"/>
    <property type="match status" value="1"/>
</dbReference>
<comment type="subcellular location">
    <subcellularLocation>
        <location evidence="1">Endomembrane system</location>
        <topology evidence="1">Multi-pass membrane protein</topology>
    </subcellularLocation>
</comment>
<dbReference type="InterPro" id="IPR011701">
    <property type="entry name" value="MFS"/>
</dbReference>
<evidence type="ECO:0000313" key="9">
    <source>
        <dbReference type="Proteomes" id="UP000626210"/>
    </source>
</evidence>
<comment type="caution">
    <text evidence="8">The sequence shown here is derived from an EMBL/GenBank/DDBJ whole genome shotgun (WGS) entry which is preliminary data.</text>
</comment>
<keyword evidence="2" id="KW-0813">Transport</keyword>
<keyword evidence="4 6" id="KW-1133">Transmembrane helix</keyword>
<sequence>MAHRRPATPYRAVLLFGVPLLVLALGHMLSNLLRTLPAVAIDVIGADIGVTAARLASLTGAYHIAFAAGQIPVGVALDRYGVRTVALTLLSIVTVGAVLAATVGGASGFLLAQVVLGIGCCGMLLCPMTLAAKLLTPQQFGLWSGLIQGVGNAGMLLSASPLAWLIEHHGWRAGFWAAAIFAVGIAVLVMPFVSNEGPGPAATGRTIRSEAREVVRIGLSPQLRGIVVLAFSSFAAAIAVRGLWGGPWLMDVRHLGRIEAGNALLPLTVALVVGPMLYGVLDRRSGSRRHLLVVGHLVAALALLAVASARPGGWLSQSLGGGVLPVGFDVSAFLLFGAAIAVQPLLFAMGRAVVAPEHAGKALAAINLSFFAGAAVVQAATSPIAAAWGLSAVMVFLGAVLLAATWAFAVLTRQG</sequence>
<protein>
    <submittedName>
        <fullName evidence="8">MFS transporter</fullName>
    </submittedName>
</protein>
<evidence type="ECO:0000259" key="7">
    <source>
        <dbReference type="PROSITE" id="PS50850"/>
    </source>
</evidence>
<dbReference type="Pfam" id="PF07690">
    <property type="entry name" value="MFS_1"/>
    <property type="match status" value="1"/>
</dbReference>
<evidence type="ECO:0000256" key="2">
    <source>
        <dbReference type="ARBA" id="ARBA00022448"/>
    </source>
</evidence>
<feature type="transmembrane region" description="Helical" evidence="6">
    <location>
        <begin position="84"/>
        <end position="103"/>
    </location>
</feature>
<dbReference type="CDD" id="cd06174">
    <property type="entry name" value="MFS"/>
    <property type="match status" value="1"/>
</dbReference>
<feature type="transmembrane region" description="Helical" evidence="6">
    <location>
        <begin position="330"/>
        <end position="350"/>
    </location>
</feature>
<feature type="transmembrane region" description="Helical" evidence="6">
    <location>
        <begin position="109"/>
        <end position="130"/>
    </location>
</feature>
<feature type="transmembrane region" description="Helical" evidence="6">
    <location>
        <begin position="386"/>
        <end position="411"/>
    </location>
</feature>
<dbReference type="Proteomes" id="UP000626210">
    <property type="component" value="Unassembled WGS sequence"/>
</dbReference>
<evidence type="ECO:0000313" key="8">
    <source>
        <dbReference type="EMBL" id="GHD00148.1"/>
    </source>
</evidence>
<evidence type="ECO:0000256" key="5">
    <source>
        <dbReference type="ARBA" id="ARBA00023136"/>
    </source>
</evidence>